<name>A0A1E3Q6L0_LIPST</name>
<evidence type="ECO:0000256" key="1">
    <source>
        <dbReference type="SAM" id="MobiDB-lite"/>
    </source>
</evidence>
<protein>
    <recommendedName>
        <fullName evidence="2">JmjC domain-containing protein</fullName>
    </recommendedName>
</protein>
<dbReference type="PROSITE" id="PS51184">
    <property type="entry name" value="JMJC"/>
    <property type="match status" value="1"/>
</dbReference>
<dbReference type="InterPro" id="IPR041667">
    <property type="entry name" value="Cupin_8"/>
</dbReference>
<feature type="compositionally biased region" description="Basic and acidic residues" evidence="1">
    <location>
        <begin position="16"/>
        <end position="29"/>
    </location>
</feature>
<evidence type="ECO:0000313" key="3">
    <source>
        <dbReference type="EMBL" id="ODQ72637.1"/>
    </source>
</evidence>
<dbReference type="STRING" id="675824.A0A1E3Q6L0"/>
<dbReference type="Proteomes" id="UP000094385">
    <property type="component" value="Unassembled WGS sequence"/>
</dbReference>
<organism evidence="3 4">
    <name type="scientific">Lipomyces starkeyi NRRL Y-11557</name>
    <dbReference type="NCBI Taxonomy" id="675824"/>
    <lineage>
        <taxon>Eukaryota</taxon>
        <taxon>Fungi</taxon>
        <taxon>Dikarya</taxon>
        <taxon>Ascomycota</taxon>
        <taxon>Saccharomycotina</taxon>
        <taxon>Lipomycetes</taxon>
        <taxon>Lipomycetales</taxon>
        <taxon>Lipomycetaceae</taxon>
        <taxon>Lipomyces</taxon>
    </lineage>
</organism>
<dbReference type="SUPFAM" id="SSF51197">
    <property type="entry name" value="Clavaminate synthase-like"/>
    <property type="match status" value="1"/>
</dbReference>
<dbReference type="OrthoDB" id="47172at2759"/>
<evidence type="ECO:0000313" key="4">
    <source>
        <dbReference type="Proteomes" id="UP000094385"/>
    </source>
</evidence>
<dbReference type="EMBL" id="KV454295">
    <property type="protein sequence ID" value="ODQ72637.1"/>
    <property type="molecule type" value="Genomic_DNA"/>
</dbReference>
<dbReference type="InterPro" id="IPR003347">
    <property type="entry name" value="JmjC_dom"/>
</dbReference>
<dbReference type="SMART" id="SM00558">
    <property type="entry name" value="JmjC"/>
    <property type="match status" value="1"/>
</dbReference>
<reference evidence="3 4" key="1">
    <citation type="journal article" date="2016" name="Proc. Natl. Acad. Sci. U.S.A.">
        <title>Comparative genomics of biotechnologically important yeasts.</title>
        <authorList>
            <person name="Riley R."/>
            <person name="Haridas S."/>
            <person name="Wolfe K.H."/>
            <person name="Lopes M.R."/>
            <person name="Hittinger C.T."/>
            <person name="Goeker M."/>
            <person name="Salamov A.A."/>
            <person name="Wisecaver J.H."/>
            <person name="Long T.M."/>
            <person name="Calvey C.H."/>
            <person name="Aerts A.L."/>
            <person name="Barry K.W."/>
            <person name="Choi C."/>
            <person name="Clum A."/>
            <person name="Coughlan A.Y."/>
            <person name="Deshpande S."/>
            <person name="Douglass A.P."/>
            <person name="Hanson S.J."/>
            <person name="Klenk H.-P."/>
            <person name="LaButti K.M."/>
            <person name="Lapidus A."/>
            <person name="Lindquist E.A."/>
            <person name="Lipzen A.M."/>
            <person name="Meier-Kolthoff J.P."/>
            <person name="Ohm R.A."/>
            <person name="Otillar R.P."/>
            <person name="Pangilinan J.L."/>
            <person name="Peng Y."/>
            <person name="Rokas A."/>
            <person name="Rosa C.A."/>
            <person name="Scheuner C."/>
            <person name="Sibirny A.A."/>
            <person name="Slot J.C."/>
            <person name="Stielow J.B."/>
            <person name="Sun H."/>
            <person name="Kurtzman C.P."/>
            <person name="Blackwell M."/>
            <person name="Grigoriev I.V."/>
            <person name="Jeffries T.W."/>
        </authorList>
    </citation>
    <scope>NUCLEOTIDE SEQUENCE [LARGE SCALE GENOMIC DNA]</scope>
    <source>
        <strain evidence="3 4">NRRL Y-11557</strain>
    </source>
</reference>
<feature type="region of interest" description="Disordered" evidence="1">
    <location>
        <begin position="1"/>
        <end position="39"/>
    </location>
</feature>
<evidence type="ECO:0000259" key="2">
    <source>
        <dbReference type="PROSITE" id="PS51184"/>
    </source>
</evidence>
<accession>A0A1E3Q6L0</accession>
<dbReference type="PANTHER" id="PTHR12461">
    <property type="entry name" value="HYPOXIA-INDUCIBLE FACTOR 1 ALPHA INHIBITOR-RELATED"/>
    <property type="match status" value="1"/>
</dbReference>
<dbReference type="Pfam" id="PF13621">
    <property type="entry name" value="Cupin_8"/>
    <property type="match status" value="1"/>
</dbReference>
<sequence length="535" mass="59877">MGGSSTPSSANSVTDLKSHADKIREEIRRTAPKQLSTLPKSISGLHTEAALSLPPTSSISPQTDDDSANLLRIKTAIIALRALCQTKINAYPFSSVPLPFLQLHTHAWILSALHQYTSSRYDADVGDRSRYSEYDTNIPFDTIIFDIDTALIIGGSSIPLQLRRLVNEFLEALYAAEEELDVDSSNGNSEDQTLISSIKRFNYFCAPEYKELIDTIYLRSLYARIPTLASPTIPSFDAYMDQILLKSASLQPVHLTGLAVTWPAFKTWNSPSYLLSVTNNGRRVVPVEIGKSYVSDSWTQEFRKFGSLLLDWLQHDSQPDRACPTTYLAQHDLLLQVDPLRADILTPDLIHSATFARRETSTTKMTLINAWVGPAGTISPLHTDPHDNILVQVVGYKYVRLYPATVSKEKMYPRGIENQIGIGVDMGNTSAVELERGCFGAIFGDTDVLDLPTSVSDMHDKRNGKEENEFDGDKFTRLRERILDKKNYRDGYEEFGWDGEFLDCILGPGDGLFIPAGWWHYVKSLSPSLTISFWF</sequence>
<dbReference type="PANTHER" id="PTHR12461:SF101">
    <property type="entry name" value="TRNA WYBUTOSINE-SYNTHESIZING PROTEIN 4"/>
    <property type="match status" value="1"/>
</dbReference>
<feature type="domain" description="JmjC" evidence="2">
    <location>
        <begin position="312"/>
        <end position="535"/>
    </location>
</feature>
<dbReference type="AlphaFoldDB" id="A0A1E3Q6L0"/>
<keyword evidence="4" id="KW-1185">Reference proteome</keyword>
<dbReference type="Gene3D" id="2.60.120.650">
    <property type="entry name" value="Cupin"/>
    <property type="match status" value="1"/>
</dbReference>
<gene>
    <name evidence="3" type="ORF">LIPSTDRAFT_4020</name>
</gene>
<proteinExistence type="predicted"/>
<feature type="compositionally biased region" description="Polar residues" evidence="1">
    <location>
        <begin position="1"/>
        <end position="15"/>
    </location>
</feature>